<accession>A0A9Q3Z4N5</accession>
<evidence type="ECO:0000313" key="2">
    <source>
        <dbReference type="Proteomes" id="UP001108029"/>
    </source>
</evidence>
<dbReference type="PANTHER" id="PTHR20883:SF48">
    <property type="entry name" value="ECTOINE DIOXYGENASE"/>
    <property type="match status" value="1"/>
</dbReference>
<sequence>MTTLLESPEQYMTTPGLQENKEQYWRDGYTVLRGLYTNEEIAAYRSEVNRLWNLDGLDDDLNLRTEFRRGPDGRYTFDRLDPVLDISPGMTDAAKHPALLAALETLLDGSPEVLKCKLIRKEPGTNGYIPHQDFLYWRWLNEAPDRLCTAVINLYPSDARSGGLGFYRGTHHELLPGPADNPEADCDPTALNASTIDVPALEAGDVLVFHSLAVHFSGRNAAEVPRTVLLPSYCATDDRGLYRRYYQREVVRRCKEMVGFERYFERNADI</sequence>
<evidence type="ECO:0000313" key="1">
    <source>
        <dbReference type="EMBL" id="MCD9873688.1"/>
    </source>
</evidence>
<protein>
    <submittedName>
        <fullName evidence="1">Phytanoyl-CoA dioxygenase family protein</fullName>
    </submittedName>
</protein>
<keyword evidence="1" id="KW-0223">Dioxygenase</keyword>
<proteinExistence type="predicted"/>
<dbReference type="AlphaFoldDB" id="A0A9Q3Z4N5"/>
<dbReference type="Proteomes" id="UP001108029">
    <property type="component" value="Unassembled WGS sequence"/>
</dbReference>
<dbReference type="InterPro" id="IPR008775">
    <property type="entry name" value="Phytyl_CoA_dOase-like"/>
</dbReference>
<keyword evidence="1" id="KW-0560">Oxidoreductase</keyword>
<dbReference type="GO" id="GO:0005506">
    <property type="term" value="F:iron ion binding"/>
    <property type="evidence" value="ECO:0007669"/>
    <property type="project" value="UniProtKB-ARBA"/>
</dbReference>
<dbReference type="RefSeq" id="WP_232647758.1">
    <property type="nucleotide sequence ID" value="NZ_JAJSBI010000003.1"/>
</dbReference>
<dbReference type="SUPFAM" id="SSF51197">
    <property type="entry name" value="Clavaminate synthase-like"/>
    <property type="match status" value="1"/>
</dbReference>
<name>A0A9Q3Z4N5_9ACTN</name>
<keyword evidence="2" id="KW-1185">Reference proteome</keyword>
<gene>
    <name evidence="1" type="ORF">LJ657_08385</name>
</gene>
<dbReference type="Gene3D" id="2.60.120.620">
    <property type="entry name" value="q2cbj1_9rhob like domain"/>
    <property type="match status" value="1"/>
</dbReference>
<reference evidence="1" key="1">
    <citation type="submission" date="2021-12" db="EMBL/GenBank/DDBJ databases">
        <authorList>
            <person name="Lee J.-H."/>
            <person name="Kim S.-B."/>
        </authorList>
    </citation>
    <scope>NUCLEOTIDE SEQUENCE</scope>
    <source>
        <strain evidence="1">NR30</strain>
    </source>
</reference>
<dbReference type="EMBL" id="JAJSBI010000003">
    <property type="protein sequence ID" value="MCD9873688.1"/>
    <property type="molecule type" value="Genomic_DNA"/>
</dbReference>
<organism evidence="1 2">
    <name type="scientific">Streptomyces guryensis</name>
    <dbReference type="NCBI Taxonomy" id="2886947"/>
    <lineage>
        <taxon>Bacteria</taxon>
        <taxon>Bacillati</taxon>
        <taxon>Actinomycetota</taxon>
        <taxon>Actinomycetes</taxon>
        <taxon>Kitasatosporales</taxon>
        <taxon>Streptomycetaceae</taxon>
        <taxon>Streptomyces</taxon>
    </lineage>
</organism>
<comment type="caution">
    <text evidence="1">The sequence shown here is derived from an EMBL/GenBank/DDBJ whole genome shotgun (WGS) entry which is preliminary data.</text>
</comment>
<dbReference type="PANTHER" id="PTHR20883">
    <property type="entry name" value="PHYTANOYL-COA DIOXYGENASE DOMAIN CONTAINING 1"/>
    <property type="match status" value="1"/>
</dbReference>
<dbReference type="Pfam" id="PF05721">
    <property type="entry name" value="PhyH"/>
    <property type="match status" value="1"/>
</dbReference>
<dbReference type="GO" id="GO:0016706">
    <property type="term" value="F:2-oxoglutarate-dependent dioxygenase activity"/>
    <property type="evidence" value="ECO:0007669"/>
    <property type="project" value="UniProtKB-ARBA"/>
</dbReference>